<dbReference type="SUPFAM" id="SSF53474">
    <property type="entry name" value="alpha/beta-Hydrolases"/>
    <property type="match status" value="1"/>
</dbReference>
<accession>A0A426D5V6</accession>
<sequence length="169" mass="18544">MKIKLRHWLIISTVLSLVMVVSACAHKSTKSSTGPSYQKSNKVVTDKSLNDQVLSVRHNKEKIVGHLYTAKTNVKHRPIAIISHGLGGNYQELEAYARRLAKRGYLAYAFDFPGGSTNGQSTGLKQTQMSIYTEEQSLLAVITALRSRKDVDKNNVLLVGGSQGASYPP</sequence>
<dbReference type="RefSeq" id="WP_125072788.1">
    <property type="nucleotide sequence ID" value="NZ_QWZQ01000034.1"/>
</dbReference>
<dbReference type="PANTHER" id="PTHR22946">
    <property type="entry name" value="DIENELACTONE HYDROLASE DOMAIN-CONTAINING PROTEIN-RELATED"/>
    <property type="match status" value="1"/>
</dbReference>
<feature type="signal peptide" evidence="2">
    <location>
        <begin position="1"/>
        <end position="27"/>
    </location>
</feature>
<dbReference type="PANTHER" id="PTHR22946:SF9">
    <property type="entry name" value="POLYKETIDE TRANSFERASE AF380"/>
    <property type="match status" value="1"/>
</dbReference>
<dbReference type="AlphaFoldDB" id="A0A426D5V6"/>
<dbReference type="InterPro" id="IPR029058">
    <property type="entry name" value="AB_hydrolase_fold"/>
</dbReference>
<dbReference type="InterPro" id="IPR050261">
    <property type="entry name" value="FrsA_esterase"/>
</dbReference>
<keyword evidence="1" id="KW-0378">Hydrolase</keyword>
<dbReference type="PROSITE" id="PS51257">
    <property type="entry name" value="PROKAR_LIPOPROTEIN"/>
    <property type="match status" value="1"/>
</dbReference>
<evidence type="ECO:0000313" key="3">
    <source>
        <dbReference type="EMBL" id="RRK09951.1"/>
    </source>
</evidence>
<evidence type="ECO:0000313" key="4">
    <source>
        <dbReference type="Proteomes" id="UP000283633"/>
    </source>
</evidence>
<dbReference type="OrthoDB" id="9780269at2"/>
<dbReference type="GO" id="GO:0052689">
    <property type="term" value="F:carboxylic ester hydrolase activity"/>
    <property type="evidence" value="ECO:0007669"/>
    <property type="project" value="UniProtKB-ARBA"/>
</dbReference>
<dbReference type="Gene3D" id="3.40.50.1820">
    <property type="entry name" value="alpha/beta hydrolase"/>
    <property type="match status" value="1"/>
</dbReference>
<reference evidence="3 4" key="1">
    <citation type="submission" date="2018-08" db="EMBL/GenBank/DDBJ databases">
        <title>Genome Lactobacillus garii FI11369.</title>
        <authorList>
            <person name="Diaz M."/>
            <person name="Narbad A."/>
        </authorList>
    </citation>
    <scope>NUCLEOTIDE SEQUENCE [LARGE SCALE GENOMIC DNA]</scope>
    <source>
        <strain evidence="3 4">FI11369</strain>
    </source>
</reference>
<protein>
    <recommendedName>
        <fullName evidence="5">Serine aminopeptidase S33 domain-containing protein</fullName>
    </recommendedName>
</protein>
<keyword evidence="4" id="KW-1185">Reference proteome</keyword>
<dbReference type="Proteomes" id="UP000283633">
    <property type="component" value="Unassembled WGS sequence"/>
</dbReference>
<comment type="caution">
    <text evidence="3">The sequence shown here is derived from an EMBL/GenBank/DDBJ whole genome shotgun (WGS) entry which is preliminary data.</text>
</comment>
<proteinExistence type="predicted"/>
<name>A0A426D5V6_9LACO</name>
<gene>
    <name evidence="3" type="ORF">D1831_09965</name>
</gene>
<organism evidence="3 4">
    <name type="scientific">Lactiplantibacillus garii</name>
    <dbReference type="NCBI Taxonomy" id="2306423"/>
    <lineage>
        <taxon>Bacteria</taxon>
        <taxon>Bacillati</taxon>
        <taxon>Bacillota</taxon>
        <taxon>Bacilli</taxon>
        <taxon>Lactobacillales</taxon>
        <taxon>Lactobacillaceae</taxon>
        <taxon>Lactiplantibacillus</taxon>
    </lineage>
</organism>
<evidence type="ECO:0000256" key="2">
    <source>
        <dbReference type="SAM" id="SignalP"/>
    </source>
</evidence>
<evidence type="ECO:0008006" key="5">
    <source>
        <dbReference type="Google" id="ProtNLM"/>
    </source>
</evidence>
<feature type="chain" id="PRO_5039591127" description="Serine aminopeptidase S33 domain-containing protein" evidence="2">
    <location>
        <begin position="28"/>
        <end position="169"/>
    </location>
</feature>
<keyword evidence="2" id="KW-0732">Signal</keyword>
<dbReference type="EMBL" id="QWZQ01000034">
    <property type="protein sequence ID" value="RRK09951.1"/>
    <property type="molecule type" value="Genomic_DNA"/>
</dbReference>
<evidence type="ECO:0000256" key="1">
    <source>
        <dbReference type="ARBA" id="ARBA00022801"/>
    </source>
</evidence>